<evidence type="ECO:0000313" key="3">
    <source>
        <dbReference type="EMBL" id="MEX0387411.1"/>
    </source>
</evidence>
<comment type="caution">
    <text evidence="3">The sequence shown here is derived from an EMBL/GenBank/DDBJ whole genome shotgun (WGS) entry which is preliminary data.</text>
</comment>
<keyword evidence="3" id="KW-0808">Transferase</keyword>
<feature type="domain" description="Glycosyltransferase 2-like" evidence="2">
    <location>
        <begin position="17"/>
        <end position="112"/>
    </location>
</feature>
<dbReference type="Pfam" id="PF00535">
    <property type="entry name" value="Glycos_transf_2"/>
    <property type="match status" value="1"/>
</dbReference>
<gene>
    <name evidence="3" type="ORF">V6X64_10475</name>
</gene>
<keyword evidence="1" id="KW-0812">Transmembrane</keyword>
<sequence>MKTPENKTGSRCKTLLSICIPTYNRESLVVALVKSLISFSGNFEICIHVDGSTDNTFQALYELKDPRLRVLSSENRGRAEALKSAVRSANGRFCMLFDDDDELDKSGFCRILHDCSKPLPTKYAGRVYHLADDCGERIGSLFPEEETNLTALRADYGIDGDKKEVVRTGLLKQAVVMNSTFRRVPTSLYWARISLGYDIVCVNEIVGRKRYLQNGMSSSISGLKKNNIGPMIALHQAIVLLFLKGRIRSSKFALRSLFAIFLYFFLRLLRGLKGRPAIHDRR</sequence>
<dbReference type="EMBL" id="JBAKFJ010000002">
    <property type="protein sequence ID" value="MEX0387411.1"/>
    <property type="molecule type" value="Genomic_DNA"/>
</dbReference>
<dbReference type="CDD" id="cd00761">
    <property type="entry name" value="Glyco_tranf_GTA_type"/>
    <property type="match status" value="1"/>
</dbReference>
<evidence type="ECO:0000256" key="1">
    <source>
        <dbReference type="SAM" id="Phobius"/>
    </source>
</evidence>
<dbReference type="SUPFAM" id="SSF53448">
    <property type="entry name" value="Nucleotide-diphospho-sugar transferases"/>
    <property type="match status" value="1"/>
</dbReference>
<protein>
    <submittedName>
        <fullName evidence="3">Glycosyltransferase family 2 protein</fullName>
        <ecNumber evidence="3">2.4.-.-</ecNumber>
    </submittedName>
</protein>
<dbReference type="InterPro" id="IPR029044">
    <property type="entry name" value="Nucleotide-diphossugar_trans"/>
</dbReference>
<evidence type="ECO:0000259" key="2">
    <source>
        <dbReference type="Pfam" id="PF00535"/>
    </source>
</evidence>
<dbReference type="RefSeq" id="WP_367968099.1">
    <property type="nucleotide sequence ID" value="NZ_JBAKFJ010000002.1"/>
</dbReference>
<feature type="transmembrane region" description="Helical" evidence="1">
    <location>
        <begin position="253"/>
        <end position="272"/>
    </location>
</feature>
<keyword evidence="3" id="KW-0328">Glycosyltransferase</keyword>
<dbReference type="InterPro" id="IPR001173">
    <property type="entry name" value="Glyco_trans_2-like"/>
</dbReference>
<reference evidence="3 4" key="1">
    <citation type="submission" date="2024-02" db="EMBL/GenBank/DDBJ databases">
        <title>New especies of Spiribacter isolated from saline water.</title>
        <authorList>
            <person name="Leon M.J."/>
            <person name="De La Haba R."/>
            <person name="Sanchez-Porro C."/>
            <person name="Ventosa A."/>
        </authorList>
    </citation>
    <scope>NUCLEOTIDE SEQUENCE [LARGE SCALE GENOMIC DNA]</scope>
    <source>
        <strain evidence="4">ag22IC4-227</strain>
    </source>
</reference>
<name>A0ABV3SB88_9GAMM</name>
<keyword evidence="1" id="KW-1133">Transmembrane helix</keyword>
<dbReference type="GO" id="GO:0016757">
    <property type="term" value="F:glycosyltransferase activity"/>
    <property type="evidence" value="ECO:0007669"/>
    <property type="project" value="UniProtKB-KW"/>
</dbReference>
<evidence type="ECO:0000313" key="4">
    <source>
        <dbReference type="Proteomes" id="UP001556653"/>
    </source>
</evidence>
<dbReference type="Gene3D" id="3.90.550.10">
    <property type="entry name" value="Spore Coat Polysaccharide Biosynthesis Protein SpsA, Chain A"/>
    <property type="match status" value="1"/>
</dbReference>
<organism evidence="3 4">
    <name type="scientific">Spiribacter onubensis</name>
    <dbReference type="NCBI Taxonomy" id="3122420"/>
    <lineage>
        <taxon>Bacteria</taxon>
        <taxon>Pseudomonadati</taxon>
        <taxon>Pseudomonadota</taxon>
        <taxon>Gammaproteobacteria</taxon>
        <taxon>Chromatiales</taxon>
        <taxon>Ectothiorhodospiraceae</taxon>
        <taxon>Spiribacter</taxon>
    </lineage>
</organism>
<keyword evidence="1" id="KW-0472">Membrane</keyword>
<accession>A0ABV3SB88</accession>
<proteinExistence type="predicted"/>
<dbReference type="EC" id="2.4.-.-" evidence="3"/>
<keyword evidence="4" id="KW-1185">Reference proteome</keyword>
<dbReference type="Proteomes" id="UP001556653">
    <property type="component" value="Unassembled WGS sequence"/>
</dbReference>
<dbReference type="PANTHER" id="PTHR22916">
    <property type="entry name" value="GLYCOSYLTRANSFERASE"/>
    <property type="match status" value="1"/>
</dbReference>
<dbReference type="PANTHER" id="PTHR22916:SF3">
    <property type="entry name" value="UDP-GLCNAC:BETAGAL BETA-1,3-N-ACETYLGLUCOSAMINYLTRANSFERASE-LIKE PROTEIN 1"/>
    <property type="match status" value="1"/>
</dbReference>